<keyword evidence="4" id="KW-0808">Transferase</keyword>
<feature type="region of interest" description="Disordered" evidence="12">
    <location>
        <begin position="1509"/>
        <end position="1559"/>
    </location>
</feature>
<feature type="compositionally biased region" description="Basic and acidic residues" evidence="12">
    <location>
        <begin position="1351"/>
        <end position="1360"/>
    </location>
</feature>
<feature type="compositionally biased region" description="Polar residues" evidence="12">
    <location>
        <begin position="254"/>
        <end position="268"/>
    </location>
</feature>
<dbReference type="SUPFAM" id="SSF52172">
    <property type="entry name" value="CheY-like"/>
    <property type="match status" value="1"/>
</dbReference>
<evidence type="ECO:0000256" key="11">
    <source>
        <dbReference type="PROSITE-ProRule" id="PRU00169"/>
    </source>
</evidence>
<evidence type="ECO:0000256" key="10">
    <source>
        <dbReference type="ARBA" id="ARBA00023170"/>
    </source>
</evidence>
<feature type="region of interest" description="Disordered" evidence="12">
    <location>
        <begin position="344"/>
        <end position="381"/>
    </location>
</feature>
<dbReference type="GO" id="GO:0000155">
    <property type="term" value="F:phosphorelay sensor kinase activity"/>
    <property type="evidence" value="ECO:0007669"/>
    <property type="project" value="InterPro"/>
</dbReference>
<feature type="region of interest" description="Disordered" evidence="12">
    <location>
        <begin position="254"/>
        <end position="308"/>
    </location>
</feature>
<dbReference type="InterPro" id="IPR013654">
    <property type="entry name" value="PAS_2"/>
</dbReference>
<dbReference type="PROSITE" id="PS50109">
    <property type="entry name" value="HIS_KIN"/>
    <property type="match status" value="1"/>
</dbReference>
<dbReference type="InterPro" id="IPR016132">
    <property type="entry name" value="Phyto_chromo_attachment"/>
</dbReference>
<feature type="compositionally biased region" description="Low complexity" evidence="12">
    <location>
        <begin position="20"/>
        <end position="52"/>
    </location>
</feature>
<feature type="domain" description="Response regulatory" evidence="15">
    <location>
        <begin position="1713"/>
        <end position="1844"/>
    </location>
</feature>
<proteinExistence type="predicted"/>
<evidence type="ECO:0000256" key="4">
    <source>
        <dbReference type="ARBA" id="ARBA00022679"/>
    </source>
</evidence>
<dbReference type="RefSeq" id="XP_062625654.1">
    <property type="nucleotide sequence ID" value="XM_062769670.1"/>
</dbReference>
<evidence type="ECO:0000256" key="3">
    <source>
        <dbReference type="ARBA" id="ARBA00022606"/>
    </source>
</evidence>
<reference evidence="16" key="1">
    <citation type="submission" date="2023-10" db="EMBL/GenBank/DDBJ databases">
        <authorList>
            <person name="Noh H."/>
        </authorList>
    </citation>
    <scope>NUCLEOTIDE SEQUENCE</scope>
    <source>
        <strain evidence="16">DUCC4014</strain>
    </source>
</reference>
<feature type="compositionally biased region" description="Polar residues" evidence="12">
    <location>
        <begin position="1332"/>
        <end position="1350"/>
    </location>
</feature>
<keyword evidence="1" id="KW-0600">Photoreceptor protein</keyword>
<dbReference type="InterPro" id="IPR005467">
    <property type="entry name" value="His_kinase_dom"/>
</dbReference>
<dbReference type="GO" id="GO:0009881">
    <property type="term" value="F:photoreceptor activity"/>
    <property type="evidence" value="ECO:0007669"/>
    <property type="project" value="UniProtKB-KW"/>
</dbReference>
<feature type="domain" description="Histidine kinase" evidence="14">
    <location>
        <begin position="1194"/>
        <end position="1470"/>
    </location>
</feature>
<evidence type="ECO:0000256" key="9">
    <source>
        <dbReference type="ARBA" id="ARBA00023012"/>
    </source>
</evidence>
<feature type="modified residue" description="4-aspartylphosphate" evidence="11">
    <location>
        <position position="1763"/>
    </location>
</feature>
<feature type="region of interest" description="Disordered" evidence="12">
    <location>
        <begin position="1609"/>
        <end position="1709"/>
    </location>
</feature>
<evidence type="ECO:0000256" key="5">
    <source>
        <dbReference type="ARBA" id="ARBA00022741"/>
    </source>
</evidence>
<dbReference type="Gene3D" id="3.30.450.270">
    <property type="match status" value="1"/>
</dbReference>
<dbReference type="SMART" id="SM00065">
    <property type="entry name" value="GAF"/>
    <property type="match status" value="1"/>
</dbReference>
<evidence type="ECO:0000256" key="12">
    <source>
        <dbReference type="SAM" id="MobiDB-lite"/>
    </source>
</evidence>
<dbReference type="Proteomes" id="UP000827549">
    <property type="component" value="Chromosome 2"/>
</dbReference>
<feature type="compositionally biased region" description="Polar residues" evidence="12">
    <location>
        <begin position="344"/>
        <end position="362"/>
    </location>
</feature>
<feature type="compositionally biased region" description="Polar residues" evidence="12">
    <location>
        <begin position="299"/>
        <end position="308"/>
    </location>
</feature>
<keyword evidence="7" id="KW-0067">ATP-binding</keyword>
<dbReference type="InterPro" id="IPR001789">
    <property type="entry name" value="Sig_transdc_resp-reg_receiver"/>
</dbReference>
<dbReference type="Pfam" id="PF00360">
    <property type="entry name" value="PHY"/>
    <property type="match status" value="1"/>
</dbReference>
<dbReference type="Gene3D" id="3.30.450.20">
    <property type="entry name" value="PAS domain"/>
    <property type="match status" value="1"/>
</dbReference>
<feature type="compositionally biased region" description="Pro residues" evidence="12">
    <location>
        <begin position="1521"/>
        <end position="1530"/>
    </location>
</feature>
<evidence type="ECO:0000259" key="13">
    <source>
        <dbReference type="PROSITE" id="PS50046"/>
    </source>
</evidence>
<feature type="compositionally biased region" description="Low complexity" evidence="12">
    <location>
        <begin position="157"/>
        <end position="179"/>
    </location>
</feature>
<dbReference type="SUPFAM" id="SSF55785">
    <property type="entry name" value="PYP-like sensor domain (PAS domain)"/>
    <property type="match status" value="1"/>
</dbReference>
<keyword evidence="2 11" id="KW-0597">Phosphoprotein</keyword>
<feature type="compositionally biased region" description="Basic residues" evidence="12">
    <location>
        <begin position="768"/>
        <end position="777"/>
    </location>
</feature>
<feature type="region of interest" description="Disordered" evidence="12">
    <location>
        <begin position="1"/>
        <end position="187"/>
    </location>
</feature>
<feature type="compositionally biased region" description="Polar residues" evidence="12">
    <location>
        <begin position="707"/>
        <end position="722"/>
    </location>
</feature>
<feature type="region of interest" description="Disordered" evidence="12">
    <location>
        <begin position="1329"/>
        <end position="1386"/>
    </location>
</feature>
<dbReference type="SMART" id="SM00388">
    <property type="entry name" value="HisKA"/>
    <property type="match status" value="1"/>
</dbReference>
<feature type="compositionally biased region" description="Low complexity" evidence="12">
    <location>
        <begin position="97"/>
        <end position="112"/>
    </location>
</feature>
<dbReference type="SMART" id="SM00387">
    <property type="entry name" value="HATPase_c"/>
    <property type="match status" value="1"/>
</dbReference>
<keyword evidence="10" id="KW-0675">Receptor</keyword>
<keyword evidence="9" id="KW-0902">Two-component regulatory system</keyword>
<dbReference type="Gene3D" id="3.30.450.40">
    <property type="match status" value="1"/>
</dbReference>
<sequence length="2053" mass="221184">MSPQGDMPSHLGEPPDGRGRSAPAGAGAGATIASTSGAGASSPRPLLSSLDPHATVRNRADEVVSDGSSAAAAASAYRSTTKRVSIKLPDQRPLAATTPSPTLGGGSPPTRGARTFVFPMRSVFRGRRSRAQESDSDPMTSGAEGSRWGTTGGTVVSDSARSARSGRSGRSARSSTNSSHPARDEPRVRIVPGLVDPTRTDTSTFSTIHSMLGLTSKPAPIGGGLTTLTPFDDGASSYLLPLPQTPVIPLSAVPRSQTPSGSTLSSDAAQDAVAETPRLATSAAGREDYLTRPPGTASDGGTEQAGSNSEVALTIDAPTPTLPIYPAPQSVGSSIAHVMASTAGTGVTGSSDSPVSAQVTNPEPTPTAMGSGSGSGSRTAVAGSQLTVDAVTSGGAMPRTRHSSARAMLGATRKSVQMFVDDQSMTTNMLDPNAPTPRSGAYVPDAAALRRLEGMDRGVRQGLLTSGAFKADEDDRDWAFYERSTTSVSVRESAQGCSGDEGSITKEPITTVRYEHIDTGDGHLVLTGREGRILRCEDEPIRTPGTVQGFGVLMVLEERESGRLAVRQVSENATELLGLSPRYLFRLDCFTRILTPDQAEILRDNTWSLADAPPSVFLLSGFGEQGSDDTQGELSGSQSYRRREWTCWVAAHRPRVHTWRKTDSKGRKLPPPDLIILEFELEHDKYNPLMPEEIGKPKAADSGESDLPSTLSSGLQNNSGKASSGERRAGSVRFSVGANSYDDEEYQRWVNSTTNYAKPLPSLERMRRSGGSRRGSHSRQQQQPAQPTRGGRSRVGMLDAFAVLNQISQQMGDAKDLDVLFKIIVGVVQDLTSYHRVMLYRFDEAYNGEVVAELVDPTRDVDLYNGHWFPATDIPPQARALYTVNKVRFLYDRSQTTARMVLKERADLAYPLDMTQCFLRALSPIHLQYLKNMGVQASLSISVMAFGKLWGLVCCQSVGEHGMRTSFPIRQLLRVLSDTMSLNIERLTYAERLSVRRLITSMPNDSPVPGYIMSNADDLLSYFDADAGMLVINDGCKLLGKVEHAHAMLAIAEYLRISRFQGIRASSCIEVDHPDLILPGATDKGSISGLLYVPLTARAGQDFLVFFRKGQLREVRWAGNPYKPAYADPSAQLQPRKSFQSWAEKVHGRARPWSDDQVESAGILALIYGKFIQVWRERQNAMVSSQLTAILLSNTSHAVRTPLSQIINTLELALAGNIDDETRAMLENSHQASRALMFHVHDLLDLTRIEPGNETGFNDPFDLKQTMQDTVRLYRTEASRRGLEFRVDMGDGLPTMVIGDARKIKTIVSNLVANSVKFTDKGYIEVAARLQQPKSRPQSNRAPSHQGSSRQESRGTHDDSSGSDQGVSASADTWSNADSTRTTKAVTPPDGFVAIEIIVSDSGCGIPPEQLEAMFVALEGAEDWANPEGAGLGLGLAVVARITEQLQGQLCVESEVQAGTHFFLTLIMEVYTGDLPTPQGSDPPGLNDFDIPALGAGDLLMGASTPNTIPATAPAATTPLRPGPETPPTPLGTEAGPSPSHINAQRRLTPRNPTNFAKHLPLLSPDLMKQGQQTMGTLPKPSPPDSPGTVHVTERRLSVGAASFIMRSSDRSPAVSGGPQGNYFDRRVSSSSPPTSARKHRFASSPQVSPSLEGLPPAMVYPKVFSRTNSGSSTGSIPGSKRLSKSSLGTAVSVPPPPPTRSKRGPKGNQQLRVLVVEDDLINSQILQRRLRMDKHTVIAVENGQQAVDALRADWDIDAVLMDIQMPIMDGKTAASEIRKQEAKLPPGRTQGINPLLVDGRIPIFAVSASLYEEDRAGLARNFDGWLLKPLEFGRVRKLLSALEDTDKRRDEVYSPGNWERGGYFRGPSPEATPNGTPIEAMEKLSMAAAATMLVAAATFRRPAAQTLTRALATSARLRAGAADTKPPPRVVLGVPVNLVTVNRSPERARSVLTEVIDRVQDKYTIKYGGNIDTIEGLRPFLISNKHKPGILFCASMWSKEEQDEIIAIAHEMVPGIRTHAIPPGLWDASLGGRENVLNYIMEQIDNIMASTD</sequence>
<dbReference type="GeneID" id="87806398"/>
<dbReference type="InterPro" id="IPR043150">
    <property type="entry name" value="Phytochrome_PHY_sf"/>
</dbReference>
<keyword evidence="8" id="KW-0157">Chromophore</keyword>
<accession>A0AAF0Y582</accession>
<dbReference type="InterPro" id="IPR029016">
    <property type="entry name" value="GAF-like_dom_sf"/>
</dbReference>
<dbReference type="PROSITE" id="PS50046">
    <property type="entry name" value="PHYTOCHROME_2"/>
    <property type="match status" value="1"/>
</dbReference>
<evidence type="ECO:0000313" key="16">
    <source>
        <dbReference type="EMBL" id="WOO79622.1"/>
    </source>
</evidence>
<keyword evidence="3" id="KW-0716">Sensory transduction</keyword>
<feature type="compositionally biased region" description="Polar residues" evidence="12">
    <location>
        <begin position="1362"/>
        <end position="1385"/>
    </location>
</feature>
<name>A0AAF0Y582_9TREE</name>
<dbReference type="Pfam" id="PF02518">
    <property type="entry name" value="HATPase_c"/>
    <property type="match status" value="1"/>
</dbReference>
<dbReference type="CDD" id="cd00082">
    <property type="entry name" value="HisKA"/>
    <property type="match status" value="1"/>
</dbReference>
<dbReference type="InterPro" id="IPR001294">
    <property type="entry name" value="Phytochrome"/>
</dbReference>
<dbReference type="InterPro" id="IPR003594">
    <property type="entry name" value="HATPase_dom"/>
</dbReference>
<protein>
    <submittedName>
        <fullName evidence="16">Phytochrome-like protein cph1</fullName>
    </submittedName>
</protein>
<evidence type="ECO:0000259" key="15">
    <source>
        <dbReference type="PROSITE" id="PS50110"/>
    </source>
</evidence>
<evidence type="ECO:0000259" key="14">
    <source>
        <dbReference type="PROSITE" id="PS50109"/>
    </source>
</evidence>
<dbReference type="InterPro" id="IPR003661">
    <property type="entry name" value="HisK_dim/P_dom"/>
</dbReference>
<dbReference type="GO" id="GO:0006355">
    <property type="term" value="P:regulation of DNA-templated transcription"/>
    <property type="evidence" value="ECO:0007669"/>
    <property type="project" value="InterPro"/>
</dbReference>
<dbReference type="Gene3D" id="1.10.287.130">
    <property type="match status" value="1"/>
</dbReference>
<dbReference type="PROSITE" id="PS50110">
    <property type="entry name" value="RESPONSE_REGULATORY"/>
    <property type="match status" value="1"/>
</dbReference>
<evidence type="ECO:0000256" key="8">
    <source>
        <dbReference type="ARBA" id="ARBA00022991"/>
    </source>
</evidence>
<feature type="compositionally biased region" description="Polar residues" evidence="12">
    <location>
        <begin position="1666"/>
        <end position="1677"/>
    </location>
</feature>
<evidence type="ECO:0000256" key="7">
    <source>
        <dbReference type="ARBA" id="ARBA00022840"/>
    </source>
</evidence>
<dbReference type="SUPFAM" id="SSF55781">
    <property type="entry name" value="GAF domain-like"/>
    <property type="match status" value="2"/>
</dbReference>
<dbReference type="InterPro" id="IPR036890">
    <property type="entry name" value="HATPase_C_sf"/>
</dbReference>
<feature type="domain" description="Phytochrome chromophore attachment site" evidence="13">
    <location>
        <begin position="816"/>
        <end position="978"/>
    </location>
</feature>
<dbReference type="InterPro" id="IPR036097">
    <property type="entry name" value="HisK_dim/P_sf"/>
</dbReference>
<keyword evidence="6" id="KW-0418">Kinase</keyword>
<dbReference type="CDD" id="cd17546">
    <property type="entry name" value="REC_hyHK_CKI1_RcsC-like"/>
    <property type="match status" value="1"/>
</dbReference>
<evidence type="ECO:0000256" key="2">
    <source>
        <dbReference type="ARBA" id="ARBA00022553"/>
    </source>
</evidence>
<dbReference type="PANTHER" id="PTHR43065:SF10">
    <property type="entry name" value="PEROXIDE STRESS-ACTIVATED HISTIDINE KINASE MAK3"/>
    <property type="match status" value="1"/>
</dbReference>
<dbReference type="Pfam" id="PF00072">
    <property type="entry name" value="Response_reg"/>
    <property type="match status" value="1"/>
</dbReference>
<evidence type="ECO:0000256" key="6">
    <source>
        <dbReference type="ARBA" id="ARBA00022777"/>
    </source>
</evidence>
<dbReference type="PRINTS" id="PR01033">
    <property type="entry name" value="PHYTOCHROME"/>
</dbReference>
<feature type="compositionally biased region" description="Low complexity" evidence="12">
    <location>
        <begin position="1509"/>
        <end position="1520"/>
    </location>
</feature>
<dbReference type="SMART" id="SM00448">
    <property type="entry name" value="REC"/>
    <property type="match status" value="1"/>
</dbReference>
<dbReference type="InterPro" id="IPR003018">
    <property type="entry name" value="GAF"/>
</dbReference>
<feature type="region of interest" description="Disordered" evidence="12">
    <location>
        <begin position="689"/>
        <end position="729"/>
    </location>
</feature>
<dbReference type="Gene3D" id="3.40.50.2300">
    <property type="match status" value="1"/>
</dbReference>
<dbReference type="GO" id="GO:0009584">
    <property type="term" value="P:detection of visible light"/>
    <property type="evidence" value="ECO:0007669"/>
    <property type="project" value="InterPro"/>
</dbReference>
<feature type="region of interest" description="Disordered" evidence="12">
    <location>
        <begin position="1572"/>
        <end position="1591"/>
    </location>
</feature>
<dbReference type="GO" id="GO:0005524">
    <property type="term" value="F:ATP binding"/>
    <property type="evidence" value="ECO:0007669"/>
    <property type="project" value="UniProtKB-KW"/>
</dbReference>
<dbReference type="SUPFAM" id="SSF55874">
    <property type="entry name" value="ATPase domain of HSP90 chaperone/DNA topoisomerase II/histidine kinase"/>
    <property type="match status" value="1"/>
</dbReference>
<dbReference type="Pfam" id="PF00512">
    <property type="entry name" value="HisKA"/>
    <property type="match status" value="1"/>
</dbReference>
<evidence type="ECO:0000313" key="17">
    <source>
        <dbReference type="Proteomes" id="UP000827549"/>
    </source>
</evidence>
<dbReference type="InterPro" id="IPR013515">
    <property type="entry name" value="Phytochrome_cen-reg"/>
</dbReference>
<dbReference type="SUPFAM" id="SSF47384">
    <property type="entry name" value="Homodimeric domain of signal transducing histidine kinase"/>
    <property type="match status" value="1"/>
</dbReference>
<keyword evidence="5" id="KW-0547">Nucleotide-binding</keyword>
<organism evidence="16 17">
    <name type="scientific">Vanrija pseudolonga</name>
    <dbReference type="NCBI Taxonomy" id="143232"/>
    <lineage>
        <taxon>Eukaryota</taxon>
        <taxon>Fungi</taxon>
        <taxon>Dikarya</taxon>
        <taxon>Basidiomycota</taxon>
        <taxon>Agaricomycotina</taxon>
        <taxon>Tremellomycetes</taxon>
        <taxon>Trichosporonales</taxon>
        <taxon>Trichosporonaceae</taxon>
        <taxon>Vanrija</taxon>
    </lineage>
</organism>
<gene>
    <name evidence="16" type="primary">cph1</name>
    <name evidence="16" type="ORF">LOC62_02G003152</name>
</gene>
<keyword evidence="17" id="KW-1185">Reference proteome</keyword>
<dbReference type="Gene3D" id="3.30.565.10">
    <property type="entry name" value="Histidine kinase-like ATPase, C-terminal domain"/>
    <property type="match status" value="1"/>
</dbReference>
<evidence type="ECO:0000256" key="1">
    <source>
        <dbReference type="ARBA" id="ARBA00022543"/>
    </source>
</evidence>
<dbReference type="InterPro" id="IPR035965">
    <property type="entry name" value="PAS-like_dom_sf"/>
</dbReference>
<dbReference type="EMBL" id="CP086715">
    <property type="protein sequence ID" value="WOO79622.1"/>
    <property type="molecule type" value="Genomic_DNA"/>
</dbReference>
<feature type="region of interest" description="Disordered" evidence="12">
    <location>
        <begin position="757"/>
        <end position="792"/>
    </location>
</feature>
<dbReference type="PANTHER" id="PTHR43065">
    <property type="entry name" value="SENSOR HISTIDINE KINASE"/>
    <property type="match status" value="1"/>
</dbReference>
<dbReference type="Pfam" id="PF08446">
    <property type="entry name" value="PAS_2"/>
    <property type="match status" value="1"/>
</dbReference>
<dbReference type="InterPro" id="IPR011006">
    <property type="entry name" value="CheY-like_superfamily"/>
</dbReference>
<dbReference type="Pfam" id="PF01590">
    <property type="entry name" value="GAF"/>
    <property type="match status" value="1"/>
</dbReference>